<dbReference type="InterPro" id="IPR036047">
    <property type="entry name" value="F-box-like_dom_sf"/>
</dbReference>
<dbReference type="Gene3D" id="3.80.10.10">
    <property type="entry name" value="Ribonuclease Inhibitor"/>
    <property type="match status" value="1"/>
</dbReference>
<organism evidence="2 3">
    <name type="scientific">Crucibulum laeve</name>
    <dbReference type="NCBI Taxonomy" id="68775"/>
    <lineage>
        <taxon>Eukaryota</taxon>
        <taxon>Fungi</taxon>
        <taxon>Dikarya</taxon>
        <taxon>Basidiomycota</taxon>
        <taxon>Agaricomycotina</taxon>
        <taxon>Agaricomycetes</taxon>
        <taxon>Agaricomycetidae</taxon>
        <taxon>Agaricales</taxon>
        <taxon>Agaricineae</taxon>
        <taxon>Nidulariaceae</taxon>
        <taxon>Crucibulum</taxon>
    </lineage>
</organism>
<feature type="region of interest" description="Disordered" evidence="1">
    <location>
        <begin position="20"/>
        <end position="45"/>
    </location>
</feature>
<gene>
    <name evidence="2" type="ORF">BDQ12DRAFT_693650</name>
</gene>
<proteinExistence type="predicted"/>
<evidence type="ECO:0000313" key="2">
    <source>
        <dbReference type="EMBL" id="TFK31710.1"/>
    </source>
</evidence>
<evidence type="ECO:0000256" key="1">
    <source>
        <dbReference type="SAM" id="MobiDB-lite"/>
    </source>
</evidence>
<dbReference type="InterPro" id="IPR032675">
    <property type="entry name" value="LRR_dom_sf"/>
</dbReference>
<evidence type="ECO:0000313" key="3">
    <source>
        <dbReference type="Proteomes" id="UP000308652"/>
    </source>
</evidence>
<dbReference type="SUPFAM" id="SSF52047">
    <property type="entry name" value="RNI-like"/>
    <property type="match status" value="1"/>
</dbReference>
<accession>A0A5C3LG21</accession>
<name>A0A5C3LG21_9AGAR</name>
<dbReference type="EMBL" id="ML213715">
    <property type="protein sequence ID" value="TFK31710.1"/>
    <property type="molecule type" value="Genomic_DNA"/>
</dbReference>
<dbReference type="SUPFAM" id="SSF81383">
    <property type="entry name" value="F-box domain"/>
    <property type="match status" value="1"/>
</dbReference>
<dbReference type="Proteomes" id="UP000308652">
    <property type="component" value="Unassembled WGS sequence"/>
</dbReference>
<reference evidence="2 3" key="1">
    <citation type="journal article" date="2019" name="Nat. Ecol. Evol.">
        <title>Megaphylogeny resolves global patterns of mushroom evolution.</title>
        <authorList>
            <person name="Varga T."/>
            <person name="Krizsan K."/>
            <person name="Foldi C."/>
            <person name="Dima B."/>
            <person name="Sanchez-Garcia M."/>
            <person name="Sanchez-Ramirez S."/>
            <person name="Szollosi G.J."/>
            <person name="Szarkandi J.G."/>
            <person name="Papp V."/>
            <person name="Albert L."/>
            <person name="Andreopoulos W."/>
            <person name="Angelini C."/>
            <person name="Antonin V."/>
            <person name="Barry K.W."/>
            <person name="Bougher N.L."/>
            <person name="Buchanan P."/>
            <person name="Buyck B."/>
            <person name="Bense V."/>
            <person name="Catcheside P."/>
            <person name="Chovatia M."/>
            <person name="Cooper J."/>
            <person name="Damon W."/>
            <person name="Desjardin D."/>
            <person name="Finy P."/>
            <person name="Geml J."/>
            <person name="Haridas S."/>
            <person name="Hughes K."/>
            <person name="Justo A."/>
            <person name="Karasinski D."/>
            <person name="Kautmanova I."/>
            <person name="Kiss B."/>
            <person name="Kocsube S."/>
            <person name="Kotiranta H."/>
            <person name="LaButti K.M."/>
            <person name="Lechner B.E."/>
            <person name="Liimatainen K."/>
            <person name="Lipzen A."/>
            <person name="Lukacs Z."/>
            <person name="Mihaltcheva S."/>
            <person name="Morgado L.N."/>
            <person name="Niskanen T."/>
            <person name="Noordeloos M.E."/>
            <person name="Ohm R.A."/>
            <person name="Ortiz-Santana B."/>
            <person name="Ovrebo C."/>
            <person name="Racz N."/>
            <person name="Riley R."/>
            <person name="Savchenko A."/>
            <person name="Shiryaev A."/>
            <person name="Soop K."/>
            <person name="Spirin V."/>
            <person name="Szebenyi C."/>
            <person name="Tomsovsky M."/>
            <person name="Tulloss R.E."/>
            <person name="Uehling J."/>
            <person name="Grigoriev I.V."/>
            <person name="Vagvolgyi C."/>
            <person name="Papp T."/>
            <person name="Martin F.M."/>
            <person name="Miettinen O."/>
            <person name="Hibbett D.S."/>
            <person name="Nagy L.G."/>
        </authorList>
    </citation>
    <scope>NUCLEOTIDE SEQUENCE [LARGE SCALE GENOMIC DNA]</scope>
    <source>
        <strain evidence="2 3">CBS 166.37</strain>
    </source>
</reference>
<protein>
    <recommendedName>
        <fullName evidence="4">F-box domain-containing protein</fullName>
    </recommendedName>
</protein>
<dbReference type="OrthoDB" id="3258311at2759"/>
<feature type="non-terminal residue" evidence="2">
    <location>
        <position position="718"/>
    </location>
</feature>
<dbReference type="STRING" id="68775.A0A5C3LG21"/>
<evidence type="ECO:0008006" key="4">
    <source>
        <dbReference type="Google" id="ProtNLM"/>
    </source>
</evidence>
<dbReference type="AlphaFoldDB" id="A0A5C3LG21"/>
<sequence>MVMEIYQNAVAYQSDSLDKLEVSDTTHSPHVSSDESSSEDERMTSQPVYLTLYEEEEAQHKNPWAKARNRAALSRDHNHPDGTVFRDPLSGNTCHHISRLFDSIKGYHEASLDLTGRHPSRYYSLQARWNKFLFDFLALNISGMERRDSKTGLCQIDFVVNDKAWERFRVKWRLPCAMHYSQLLDKCRLTLKVLKENPIPRFQKLHLLNLPAELLDHIFRLSSTSDARVLACTCYILNSVGRRHIFRNLRLKLRLPHYVSSTNAEYSSHDIPTIAQYARRDLLKNFNFLLDRPSLTKQIQALSIIDEWWLHGQLRQEENLPNPFSLSHTFYEPLSKMCPRMLQATSNLTELTLGNLKVSGELIRALADASSLHTLTFHLCRFSPEVQTSILSNDLPPSLNIANVHILMDSDAPVTHTQWYALALFPNIRTLSIKEVGHRGFPLPSSSTVRERCYIHKLERLSLENIDASEIEAFSEWIRLIRSAYGLNLTHFKLHAAWGIPDTDIIGLLQALEGAPLQLLVLEGLSNAEFPVLDSIANLFPELLGLTLVRRHNDYQYENKLAVWPHASWEYASHFQQFTKLRHFCWNFWTDYFDVTPAPLVAFENGFAVAGDEQTGDEGEDENGVVDCDDSLLPYFLDSHWSAMPFAAYCPSLETYSVMNRTIDMTCRITRHSETGRRIVEPAQLPPPFACRNPCSVRQWNTVGLCWPPLPPMSPHVD</sequence>
<keyword evidence="3" id="KW-1185">Reference proteome</keyword>